<reference evidence="3" key="1">
    <citation type="submission" date="2017-04" db="EMBL/GenBank/DDBJ databases">
        <authorList>
            <person name="Varghese N."/>
            <person name="Submissions S."/>
        </authorList>
    </citation>
    <scope>NUCLEOTIDE SEQUENCE [LARGE SCALE GENOMIC DNA]</scope>
    <source>
        <strain evidence="3">RKEM611</strain>
    </source>
</reference>
<dbReference type="Proteomes" id="UP000192907">
    <property type="component" value="Unassembled WGS sequence"/>
</dbReference>
<keyword evidence="3" id="KW-1185">Reference proteome</keyword>
<dbReference type="OrthoDB" id="9788260at2"/>
<dbReference type="InterPro" id="IPR051044">
    <property type="entry name" value="MAG_DAG_Lipase"/>
</dbReference>
<dbReference type="STRING" id="1513793.SAMN06296036_10923"/>
<dbReference type="Gene3D" id="3.40.50.1820">
    <property type="entry name" value="alpha/beta hydrolase"/>
    <property type="match status" value="1"/>
</dbReference>
<dbReference type="PANTHER" id="PTHR11614">
    <property type="entry name" value="PHOSPHOLIPASE-RELATED"/>
    <property type="match status" value="1"/>
</dbReference>
<dbReference type="InterPro" id="IPR022742">
    <property type="entry name" value="Hydrolase_4"/>
</dbReference>
<sequence length="345" mass="39709">MEALRLTLVWLALIICGTAPAQIIDLSEQEYKDKVRQFEALFASAPVQHFEAQPYQDQAVQLEYKAFRHPEARGSVFIVHGYTGNYYKYQELIYDLYQSSYSVFMFNQRGHGSSYLLKDQSVYVEDFNHYVEDLKTFVETIRPQAKQPLFILGHSVGGAVTTSFLQRYPNLVDGSILSAPMIRIKTTPFPEWLAQIMAKVAELAGLNTFLAPGQELPKDDWNYETANTSSRLRFDYHRSTFFRPDLSKMQRGGVTVGYINAAFQGIREINDDEQIRKMTKPILLLQAELDSWVQNVPQEELCERAPQCELVSIPSSKHEIFLEAESIRNLYLNRILSFLHEQTLI</sequence>
<dbReference type="InterPro" id="IPR029058">
    <property type="entry name" value="AB_hydrolase_fold"/>
</dbReference>
<dbReference type="SUPFAM" id="SSF53474">
    <property type="entry name" value="alpha/beta-Hydrolases"/>
    <property type="match status" value="1"/>
</dbReference>
<dbReference type="EMBL" id="FWZT01000009">
    <property type="protein sequence ID" value="SMF28549.1"/>
    <property type="molecule type" value="Genomic_DNA"/>
</dbReference>
<evidence type="ECO:0000313" key="2">
    <source>
        <dbReference type="EMBL" id="SMF28549.1"/>
    </source>
</evidence>
<gene>
    <name evidence="2" type="ORF">SAMN06296036_10923</name>
</gene>
<evidence type="ECO:0000313" key="3">
    <source>
        <dbReference type="Proteomes" id="UP000192907"/>
    </source>
</evidence>
<protein>
    <submittedName>
        <fullName evidence="2">Lysophospholipase</fullName>
    </submittedName>
</protein>
<proteinExistence type="predicted"/>
<evidence type="ECO:0000259" key="1">
    <source>
        <dbReference type="Pfam" id="PF12146"/>
    </source>
</evidence>
<accession>A0A1Y6BU33</accession>
<name>A0A1Y6BU33_9BACT</name>
<dbReference type="Pfam" id="PF12146">
    <property type="entry name" value="Hydrolase_4"/>
    <property type="match status" value="1"/>
</dbReference>
<dbReference type="AlphaFoldDB" id="A0A1Y6BU33"/>
<dbReference type="RefSeq" id="WP_132319480.1">
    <property type="nucleotide sequence ID" value="NZ_FWZT01000009.1"/>
</dbReference>
<organism evidence="2 3">
    <name type="scientific">Pseudobacteriovorax antillogorgiicola</name>
    <dbReference type="NCBI Taxonomy" id="1513793"/>
    <lineage>
        <taxon>Bacteria</taxon>
        <taxon>Pseudomonadati</taxon>
        <taxon>Bdellovibrionota</taxon>
        <taxon>Oligoflexia</taxon>
        <taxon>Oligoflexales</taxon>
        <taxon>Pseudobacteriovoracaceae</taxon>
        <taxon>Pseudobacteriovorax</taxon>
    </lineage>
</organism>
<feature type="domain" description="Serine aminopeptidase S33" evidence="1">
    <location>
        <begin position="71"/>
        <end position="324"/>
    </location>
</feature>